<dbReference type="InterPro" id="IPR006660">
    <property type="entry name" value="Arsenate_reductase-like"/>
</dbReference>
<evidence type="ECO:0000256" key="1">
    <source>
        <dbReference type="ARBA" id="ARBA00007198"/>
    </source>
</evidence>
<comment type="similarity">
    <text evidence="1 2">Belongs to the ArsC family.</text>
</comment>
<accession>A0A937A9K1</accession>
<dbReference type="AlphaFoldDB" id="A0A937A9K1"/>
<sequence length="131" mass="15067">MEINFIYNSNALQEREALGYVKSLGNHKINETDVYNNALTERMLADIARKLNVMVSDLLDPENDKYKDELKDADFEDNDILKMICEDFSLLRTPIMLFKEGAKFVKSPYDTNSIDMALEDIQSTMANSDEK</sequence>
<evidence type="ECO:0000313" key="4">
    <source>
        <dbReference type="Proteomes" id="UP000642920"/>
    </source>
</evidence>
<dbReference type="PROSITE" id="PS51353">
    <property type="entry name" value="ARSC"/>
    <property type="match status" value="1"/>
</dbReference>
<dbReference type="Proteomes" id="UP000642920">
    <property type="component" value="Unassembled WGS sequence"/>
</dbReference>
<reference evidence="3" key="1">
    <citation type="submission" date="2021-01" db="EMBL/GenBank/DDBJ databases">
        <title>Marivirga sp. nov., isolated from intertidal surface sediments.</title>
        <authorList>
            <person name="Zhang M."/>
        </authorList>
    </citation>
    <scope>NUCLEOTIDE SEQUENCE</scope>
    <source>
        <strain evidence="3">SM1354</strain>
    </source>
</reference>
<dbReference type="EMBL" id="JAERQG010000001">
    <property type="protein sequence ID" value="MBL0764831.1"/>
    <property type="molecule type" value="Genomic_DNA"/>
</dbReference>
<protein>
    <recommendedName>
        <fullName evidence="5">Arsenate reductase</fullName>
    </recommendedName>
</protein>
<dbReference type="InterPro" id="IPR036249">
    <property type="entry name" value="Thioredoxin-like_sf"/>
</dbReference>
<keyword evidence="4" id="KW-1185">Reference proteome</keyword>
<name>A0A937A9K1_9BACT</name>
<gene>
    <name evidence="3" type="ORF">JKP34_06180</name>
</gene>
<evidence type="ECO:0000313" key="3">
    <source>
        <dbReference type="EMBL" id="MBL0764831.1"/>
    </source>
</evidence>
<evidence type="ECO:0000256" key="2">
    <source>
        <dbReference type="PROSITE-ProRule" id="PRU01282"/>
    </source>
</evidence>
<dbReference type="Gene3D" id="3.40.30.10">
    <property type="entry name" value="Glutaredoxin"/>
    <property type="match status" value="1"/>
</dbReference>
<dbReference type="SUPFAM" id="SSF52833">
    <property type="entry name" value="Thioredoxin-like"/>
    <property type="match status" value="1"/>
</dbReference>
<organism evidence="3 4">
    <name type="scientific">Marivirga atlantica</name>
    <dbReference type="NCBI Taxonomy" id="1548457"/>
    <lineage>
        <taxon>Bacteria</taxon>
        <taxon>Pseudomonadati</taxon>
        <taxon>Bacteroidota</taxon>
        <taxon>Cytophagia</taxon>
        <taxon>Cytophagales</taxon>
        <taxon>Marivirgaceae</taxon>
        <taxon>Marivirga</taxon>
    </lineage>
</organism>
<proteinExistence type="inferred from homology"/>
<comment type="caution">
    <text evidence="3">The sequence shown here is derived from an EMBL/GenBank/DDBJ whole genome shotgun (WGS) entry which is preliminary data.</text>
</comment>
<evidence type="ECO:0008006" key="5">
    <source>
        <dbReference type="Google" id="ProtNLM"/>
    </source>
</evidence>